<feature type="transmembrane region" description="Helical" evidence="6">
    <location>
        <begin position="85"/>
        <end position="101"/>
    </location>
</feature>
<evidence type="ECO:0000256" key="5">
    <source>
        <dbReference type="ARBA" id="ARBA00023136"/>
    </source>
</evidence>
<dbReference type="InterPro" id="IPR011701">
    <property type="entry name" value="MFS"/>
</dbReference>
<dbReference type="Proteomes" id="UP000821656">
    <property type="component" value="Unassembled WGS sequence"/>
</dbReference>
<feature type="transmembrane region" description="Helical" evidence="6">
    <location>
        <begin position="402"/>
        <end position="423"/>
    </location>
</feature>
<dbReference type="STRING" id="1520.LF65_05095"/>
<dbReference type="InterPro" id="IPR020846">
    <property type="entry name" value="MFS_dom"/>
</dbReference>
<feature type="domain" description="Major facilitator superfamily (MFS) profile" evidence="7">
    <location>
        <begin position="20"/>
        <end position="428"/>
    </location>
</feature>
<feature type="transmembrane region" description="Helical" evidence="6">
    <location>
        <begin position="372"/>
        <end position="396"/>
    </location>
</feature>
<dbReference type="AlphaFoldDB" id="A0A0B5QTM4"/>
<gene>
    <name evidence="9" type="ORF">DFH45_002516</name>
    <name evidence="8" type="ORF">LF65_05095</name>
</gene>
<feature type="transmembrane region" description="Helical" evidence="6">
    <location>
        <begin position="338"/>
        <end position="360"/>
    </location>
</feature>
<feature type="transmembrane region" description="Helical" evidence="6">
    <location>
        <begin position="315"/>
        <end position="332"/>
    </location>
</feature>
<proteinExistence type="predicted"/>
<protein>
    <submittedName>
        <fullName evidence="9">ACS family D-galactonate transporter-like MFS transporter</fullName>
    </submittedName>
    <submittedName>
        <fullName evidence="8">Glucarate transporter</fullName>
    </submittedName>
</protein>
<reference evidence="10" key="1">
    <citation type="submission" date="2014-12" db="EMBL/GenBank/DDBJ databases">
        <title>Genome sequence of Clostridium beijerinckii strain 59B.</title>
        <authorList>
            <person name="Little G.T."/>
            <person name="Minton N.P."/>
        </authorList>
    </citation>
    <scope>NUCLEOTIDE SEQUENCE [LARGE SCALE GENOMIC DNA]</scope>
    <source>
        <strain evidence="10">59B</strain>
    </source>
</reference>
<dbReference type="RefSeq" id="WP_041900085.1">
    <property type="nucleotide sequence ID" value="NZ_CP010086.2"/>
</dbReference>
<feature type="transmembrane region" description="Helical" evidence="6">
    <location>
        <begin position="145"/>
        <end position="168"/>
    </location>
</feature>
<dbReference type="InterPro" id="IPR050382">
    <property type="entry name" value="MFS_Na/Anion_cotransporter"/>
</dbReference>
<dbReference type="Gene3D" id="1.20.1250.20">
    <property type="entry name" value="MFS general substrate transporter like domains"/>
    <property type="match status" value="2"/>
</dbReference>
<evidence type="ECO:0000313" key="9">
    <source>
        <dbReference type="EMBL" id="NRV09553.1"/>
    </source>
</evidence>
<feature type="transmembrane region" description="Helical" evidence="6">
    <location>
        <begin position="274"/>
        <end position="295"/>
    </location>
</feature>
<keyword evidence="5 6" id="KW-0472">Membrane</keyword>
<evidence type="ECO:0000256" key="4">
    <source>
        <dbReference type="ARBA" id="ARBA00022989"/>
    </source>
</evidence>
<evidence type="ECO:0000259" key="7">
    <source>
        <dbReference type="PROSITE" id="PS50850"/>
    </source>
</evidence>
<dbReference type="Proteomes" id="UP000031866">
    <property type="component" value="Chromosome"/>
</dbReference>
<keyword evidence="3 6" id="KW-0812">Transmembrane</keyword>
<reference evidence="8" key="2">
    <citation type="submission" date="2016-02" db="EMBL/GenBank/DDBJ databases">
        <title>Genome sequence of Clostridium beijerinckii strain 59B.</title>
        <authorList>
            <person name="Little G.T."/>
            <person name="Minton N.P."/>
        </authorList>
    </citation>
    <scope>NUCLEOTIDE SEQUENCE</scope>
    <source>
        <strain evidence="8">NCIMB 14988</strain>
    </source>
</reference>
<accession>A0A0B5QTM4</accession>
<dbReference type="GO" id="GO:0022857">
    <property type="term" value="F:transmembrane transporter activity"/>
    <property type="evidence" value="ECO:0007669"/>
    <property type="project" value="InterPro"/>
</dbReference>
<feature type="transmembrane region" description="Helical" evidence="6">
    <location>
        <begin position="18"/>
        <end position="38"/>
    </location>
</feature>
<evidence type="ECO:0000256" key="1">
    <source>
        <dbReference type="ARBA" id="ARBA00004651"/>
    </source>
</evidence>
<evidence type="ECO:0000313" key="10">
    <source>
        <dbReference type="Proteomes" id="UP000031866"/>
    </source>
</evidence>
<evidence type="ECO:0000256" key="3">
    <source>
        <dbReference type="ARBA" id="ARBA00022692"/>
    </source>
</evidence>
<dbReference type="PROSITE" id="PS50850">
    <property type="entry name" value="MFS"/>
    <property type="match status" value="1"/>
</dbReference>
<feature type="transmembrane region" description="Helical" evidence="6">
    <location>
        <begin position="174"/>
        <end position="194"/>
    </location>
</feature>
<keyword evidence="4 6" id="KW-1133">Transmembrane helix</keyword>
<dbReference type="KEGG" id="cbei:LF65_05095"/>
<dbReference type="CDD" id="cd17319">
    <property type="entry name" value="MFS_ExuT_GudP_like"/>
    <property type="match status" value="1"/>
</dbReference>
<sequence>MDQENIGKIKEEPTKRRWFVLFLVCIITFINYLDRANISVAAPFISSDMGFNAAKMGLIFSAMSWSYTCMQIPCGWFLERLGPRVVYGIALFGWSAFTGAMSLTYNFASMIACRLGLGIFEAPAFPANSRIVTAWFPSRERGLAIGAYTGAEYIGLALCTPVLTWLLVTFGWKSIFVATSLIGIIFTFFWLFCYNDPAKSKGVNQEEIDLIKEGGGLSDTIAEKNKVNWKQVKYLFTSRQLWGMYIGGFCNTAILFFFMTWFPSYLVAEKHMTMLKMGIYGALPYMAAIAGVLFAGRWSDWMISKEYGIGISRKLPVIIGLLLSAVIMAANYTNDITIVIIFMCIAFFGQGMASTISWALLSEIMPKQLVGLCGSVFNFVSNMGGALSPAIVGYLIAATGSYASALVFVSVMGGLGAFSYIFIIGKPKRIVIPD</sequence>
<dbReference type="EMBL" id="CP010086">
    <property type="protein sequence ID" value="AJH01622.1"/>
    <property type="molecule type" value="Genomic_DNA"/>
</dbReference>
<comment type="subcellular location">
    <subcellularLocation>
        <location evidence="1">Cell membrane</location>
        <topology evidence="1">Multi-pass membrane protein</topology>
    </subcellularLocation>
</comment>
<evidence type="ECO:0000256" key="6">
    <source>
        <dbReference type="SAM" id="Phobius"/>
    </source>
</evidence>
<keyword evidence="2" id="KW-0813">Transport</keyword>
<dbReference type="Pfam" id="PF07690">
    <property type="entry name" value="MFS_1"/>
    <property type="match status" value="1"/>
</dbReference>
<reference evidence="9" key="3">
    <citation type="submission" date="2020-05" db="EMBL/GenBank/DDBJ databases">
        <title>Genomic insights into acetone-butanol-ethanol (ABE) fermentation by sequencing solventogenic clostridia strains.</title>
        <authorList>
            <person name="Brown S."/>
        </authorList>
    </citation>
    <scope>NUCLEOTIDE SEQUENCE</scope>
    <source>
        <strain evidence="9">DJ126</strain>
    </source>
</reference>
<dbReference type="SUPFAM" id="SSF103473">
    <property type="entry name" value="MFS general substrate transporter"/>
    <property type="match status" value="1"/>
</dbReference>
<evidence type="ECO:0000256" key="2">
    <source>
        <dbReference type="ARBA" id="ARBA00022448"/>
    </source>
</evidence>
<evidence type="ECO:0000313" key="8">
    <source>
        <dbReference type="EMBL" id="AJH01622.1"/>
    </source>
</evidence>
<name>A0A0B5QTM4_CLOBE</name>
<dbReference type="PANTHER" id="PTHR11662:SF333">
    <property type="entry name" value="D-GALACTONATE TRANSPORTER"/>
    <property type="match status" value="1"/>
</dbReference>
<dbReference type="PANTHER" id="PTHR11662">
    <property type="entry name" value="SOLUTE CARRIER FAMILY 17"/>
    <property type="match status" value="1"/>
</dbReference>
<feature type="transmembrane region" description="Helical" evidence="6">
    <location>
        <begin position="58"/>
        <end position="78"/>
    </location>
</feature>
<dbReference type="EMBL" id="JABSXK010000001">
    <property type="protein sequence ID" value="NRV09553.1"/>
    <property type="molecule type" value="Genomic_DNA"/>
</dbReference>
<dbReference type="InterPro" id="IPR036259">
    <property type="entry name" value="MFS_trans_sf"/>
</dbReference>
<organism evidence="8 10">
    <name type="scientific">Clostridium beijerinckii</name>
    <name type="common">Clostridium MP</name>
    <dbReference type="NCBI Taxonomy" id="1520"/>
    <lineage>
        <taxon>Bacteria</taxon>
        <taxon>Bacillati</taxon>
        <taxon>Bacillota</taxon>
        <taxon>Clostridia</taxon>
        <taxon>Eubacteriales</taxon>
        <taxon>Clostridiaceae</taxon>
        <taxon>Clostridium</taxon>
    </lineage>
</organism>
<dbReference type="GO" id="GO:0005886">
    <property type="term" value="C:plasma membrane"/>
    <property type="evidence" value="ECO:0007669"/>
    <property type="project" value="UniProtKB-SubCell"/>
</dbReference>
<dbReference type="OrthoDB" id="6360at2"/>
<feature type="transmembrane region" description="Helical" evidence="6">
    <location>
        <begin position="241"/>
        <end position="262"/>
    </location>
</feature>